<feature type="transmembrane region" description="Helical" evidence="10">
    <location>
        <begin position="12"/>
        <end position="34"/>
    </location>
</feature>
<evidence type="ECO:0000256" key="10">
    <source>
        <dbReference type="SAM" id="Phobius"/>
    </source>
</evidence>
<feature type="region of interest" description="Disordered" evidence="9">
    <location>
        <begin position="193"/>
        <end position="246"/>
    </location>
</feature>
<dbReference type="Pfam" id="PF04347">
    <property type="entry name" value="FliO"/>
    <property type="match status" value="1"/>
</dbReference>
<keyword evidence="3" id="KW-1003">Cell membrane</keyword>
<comment type="caution">
    <text evidence="11">The sequence shown here is derived from an EMBL/GenBank/DDBJ whole genome shotgun (WGS) entry which is preliminary data.</text>
</comment>
<proteinExistence type="inferred from homology"/>
<dbReference type="InterPro" id="IPR052205">
    <property type="entry name" value="FliO/MopB"/>
</dbReference>
<evidence type="ECO:0000256" key="9">
    <source>
        <dbReference type="SAM" id="MobiDB-lite"/>
    </source>
</evidence>
<accession>A0ABS4R5R8</accession>
<sequence length="326" mass="34716">MMETLVGDNGSRFIIAAGAVAIGLLCLVAVLWIMRRRPSSPFVRGGRNRQPRLAVLDAAAVDTRRRLVLVRRDDVEHLIMIGGPTDIVIESRIVADTAEGPGSTRPAEPQRKAEAEPTVEAPIATGPEVKPQSVARETVAAGSVTPARQEPARAPPPRPAPEPAPAPTAELTAVPRPAPATQPAQQPAFAIPQAPVPAGSVPSMAELRRQMSMVPGDRMTPIARQAEEERPAQPGPTEPRPTVQPQAVLVASADKSADFERMLDAEISSDLQRLAPTVTPRPQVRPTANIRQEPALGVAPAEARKEPSIDEEMTRMLADISAGRKP</sequence>
<name>A0ABS4R5R8_9HYPH</name>
<dbReference type="EMBL" id="JAGILA010000007">
    <property type="protein sequence ID" value="MBP2238240.1"/>
    <property type="molecule type" value="Genomic_DNA"/>
</dbReference>
<comment type="similarity">
    <text evidence="8">Belongs to the FliO/MopB family.</text>
</comment>
<keyword evidence="4 10" id="KW-0812">Transmembrane</keyword>
<keyword evidence="5 10" id="KW-1133">Transmembrane helix</keyword>
<protein>
    <recommendedName>
        <fullName evidence="13">Flagellar biosynthesis protein FliO</fullName>
    </recommendedName>
</protein>
<evidence type="ECO:0000256" key="6">
    <source>
        <dbReference type="ARBA" id="ARBA00023136"/>
    </source>
</evidence>
<evidence type="ECO:0000256" key="7">
    <source>
        <dbReference type="ARBA" id="ARBA00023143"/>
    </source>
</evidence>
<keyword evidence="12" id="KW-1185">Reference proteome</keyword>
<dbReference type="Proteomes" id="UP000730739">
    <property type="component" value="Unassembled WGS sequence"/>
</dbReference>
<evidence type="ECO:0000256" key="8">
    <source>
        <dbReference type="ARBA" id="ARBA00037937"/>
    </source>
</evidence>
<dbReference type="PANTHER" id="PTHR38766">
    <property type="entry name" value="FLAGELLAR PROTEIN FLIO"/>
    <property type="match status" value="1"/>
</dbReference>
<feature type="region of interest" description="Disordered" evidence="9">
    <location>
        <begin position="98"/>
        <end position="171"/>
    </location>
</feature>
<evidence type="ECO:0000256" key="5">
    <source>
        <dbReference type="ARBA" id="ARBA00022989"/>
    </source>
</evidence>
<evidence type="ECO:0000256" key="4">
    <source>
        <dbReference type="ARBA" id="ARBA00022692"/>
    </source>
</evidence>
<dbReference type="RefSeq" id="WP_209605066.1">
    <property type="nucleotide sequence ID" value="NZ_JAGILA010000007.1"/>
</dbReference>
<evidence type="ECO:0008006" key="13">
    <source>
        <dbReference type="Google" id="ProtNLM"/>
    </source>
</evidence>
<dbReference type="PANTHER" id="PTHR38766:SF1">
    <property type="entry name" value="FLAGELLAR PROTEIN FLIO"/>
    <property type="match status" value="1"/>
</dbReference>
<evidence type="ECO:0000256" key="2">
    <source>
        <dbReference type="ARBA" id="ARBA00004236"/>
    </source>
</evidence>
<feature type="compositionally biased region" description="Pro residues" evidence="9">
    <location>
        <begin position="153"/>
        <end position="166"/>
    </location>
</feature>
<gene>
    <name evidence="11" type="ORF">J2Z31_004767</name>
</gene>
<evidence type="ECO:0000313" key="11">
    <source>
        <dbReference type="EMBL" id="MBP2238240.1"/>
    </source>
</evidence>
<comment type="subcellular location">
    <subcellularLocation>
        <location evidence="1">Bacterial flagellum basal body</location>
    </subcellularLocation>
    <subcellularLocation>
        <location evidence="2">Cell membrane</location>
    </subcellularLocation>
</comment>
<evidence type="ECO:0000256" key="1">
    <source>
        <dbReference type="ARBA" id="ARBA00004117"/>
    </source>
</evidence>
<dbReference type="InterPro" id="IPR022781">
    <property type="entry name" value="Flagellar_biosynth_FliO"/>
</dbReference>
<keyword evidence="7" id="KW-0975">Bacterial flagellum</keyword>
<evidence type="ECO:0000313" key="12">
    <source>
        <dbReference type="Proteomes" id="UP000730739"/>
    </source>
</evidence>
<reference evidence="11 12" key="1">
    <citation type="submission" date="2021-03" db="EMBL/GenBank/DDBJ databases">
        <title>Genomic Encyclopedia of Type Strains, Phase IV (KMG-IV): sequencing the most valuable type-strain genomes for metagenomic binning, comparative biology and taxonomic classification.</title>
        <authorList>
            <person name="Goeker M."/>
        </authorList>
    </citation>
    <scope>NUCLEOTIDE SEQUENCE [LARGE SCALE GENOMIC DNA]</scope>
    <source>
        <strain evidence="11 12">DSM 13372</strain>
    </source>
</reference>
<keyword evidence="6 10" id="KW-0472">Membrane</keyword>
<evidence type="ECO:0000256" key="3">
    <source>
        <dbReference type="ARBA" id="ARBA00022475"/>
    </source>
</evidence>
<organism evidence="11 12">
    <name type="scientific">Sinorhizobium kostiense</name>
    <dbReference type="NCBI Taxonomy" id="76747"/>
    <lineage>
        <taxon>Bacteria</taxon>
        <taxon>Pseudomonadati</taxon>
        <taxon>Pseudomonadota</taxon>
        <taxon>Alphaproteobacteria</taxon>
        <taxon>Hyphomicrobiales</taxon>
        <taxon>Rhizobiaceae</taxon>
        <taxon>Sinorhizobium/Ensifer group</taxon>
        <taxon>Sinorhizobium</taxon>
    </lineage>
</organism>